<comment type="caution">
    <text evidence="7">The sequence shown here is derived from an EMBL/GenBank/DDBJ whole genome shotgun (WGS) entry which is preliminary data.</text>
</comment>
<dbReference type="Gene3D" id="3.90.226.10">
    <property type="entry name" value="2-enoyl-CoA Hydratase, Chain A, domain 1"/>
    <property type="match status" value="1"/>
</dbReference>
<dbReference type="CDD" id="cd06782">
    <property type="entry name" value="cpPDZ_CPP-like"/>
    <property type="match status" value="1"/>
</dbReference>
<evidence type="ECO:0000313" key="7">
    <source>
        <dbReference type="EMBL" id="MFD2906325.1"/>
    </source>
</evidence>
<dbReference type="EMBL" id="JBHUPE010000011">
    <property type="protein sequence ID" value="MFD2906325.1"/>
    <property type="molecule type" value="Genomic_DNA"/>
</dbReference>
<dbReference type="Gene3D" id="2.30.42.10">
    <property type="match status" value="1"/>
</dbReference>
<name>A0ABW5Z196_9SPHI</name>
<proteinExistence type="inferred from homology"/>
<dbReference type="InterPro" id="IPR029045">
    <property type="entry name" value="ClpP/crotonase-like_dom_sf"/>
</dbReference>
<organism evidence="7 8">
    <name type="scientific">Sphingobacterium anhuiense</name>
    <dbReference type="NCBI Taxonomy" id="493780"/>
    <lineage>
        <taxon>Bacteria</taxon>
        <taxon>Pseudomonadati</taxon>
        <taxon>Bacteroidota</taxon>
        <taxon>Sphingobacteriia</taxon>
        <taxon>Sphingobacteriales</taxon>
        <taxon>Sphingobacteriaceae</taxon>
        <taxon>Sphingobacterium</taxon>
    </lineage>
</organism>
<comment type="similarity">
    <text evidence="1 5">Belongs to the peptidase S41A family.</text>
</comment>
<evidence type="ECO:0000256" key="3">
    <source>
        <dbReference type="ARBA" id="ARBA00022801"/>
    </source>
</evidence>
<accession>A0ABW5Z196</accession>
<reference evidence="8" key="1">
    <citation type="journal article" date="2019" name="Int. J. Syst. Evol. Microbiol.">
        <title>The Global Catalogue of Microorganisms (GCM) 10K type strain sequencing project: providing services to taxonomists for standard genome sequencing and annotation.</title>
        <authorList>
            <consortium name="The Broad Institute Genomics Platform"/>
            <consortium name="The Broad Institute Genome Sequencing Center for Infectious Disease"/>
            <person name="Wu L."/>
            <person name="Ma J."/>
        </authorList>
    </citation>
    <scope>NUCLEOTIDE SEQUENCE [LARGE SCALE GENOMIC DNA]</scope>
    <source>
        <strain evidence="8">KCTC 22209</strain>
    </source>
</reference>
<dbReference type="NCBIfam" id="TIGR00225">
    <property type="entry name" value="prc"/>
    <property type="match status" value="1"/>
</dbReference>
<dbReference type="InterPro" id="IPR004447">
    <property type="entry name" value="Peptidase_S41A"/>
</dbReference>
<sequence>MQGSIKRNIFVAATYAGVLLVGLLLGQKYADEQGNKQSTSILAGGLTGNSEKVQYLVNLISDNYVDKVSLDTIQDEAIQHIITRLDPFSTYLKPNERLAQAEALEGTFDGIGVEYFNLNDTLLVVGMISAGPAEKSGMKIGDRLVKIANRNIAGVRVTENEVDKLIRGKKGSTVDIIVKRNNEILTTPLKVVRDQVSVSTLDASYMIAPKVAYVKIRRFGHQTSEDFKIKLRDLRKSGAQDLILDLRGNGGGYVHTAIEIASMFFKDKRLLMYTEGANELRRDYFSKEAGDFSEGRIVILINEDSASASEIVTGALQDLDRGTVVGRRSYGKGLVQEQFDFADGSAVNLTVARYYTPLGRCIQRKYTRANYDQSKYMTTFDLWTLDTEFNPHDLYTTSKGKMLFGGGGIQPDVLIPIDSNEISAKYREIYHSNSIQEFVYDRFTKKLPAYSIENFLSGYNLPDSEFNDFISFLLKKGIAVNKLEADRLHQIIQSDIEALVGRYYFGREAYFKIKNRKDHFVAGAFRALGIQMH</sequence>
<evidence type="ECO:0000259" key="6">
    <source>
        <dbReference type="PROSITE" id="PS50106"/>
    </source>
</evidence>
<dbReference type="Gene3D" id="3.30.750.44">
    <property type="match status" value="1"/>
</dbReference>
<dbReference type="SMART" id="SM00228">
    <property type="entry name" value="PDZ"/>
    <property type="match status" value="1"/>
</dbReference>
<dbReference type="InterPro" id="IPR036034">
    <property type="entry name" value="PDZ_sf"/>
</dbReference>
<gene>
    <name evidence="7" type="ORF">ACFS6I_20520</name>
</gene>
<keyword evidence="3 5" id="KW-0378">Hydrolase</keyword>
<evidence type="ECO:0000256" key="2">
    <source>
        <dbReference type="ARBA" id="ARBA00022670"/>
    </source>
</evidence>
<keyword evidence="2 5" id="KW-0645">Protease</keyword>
<dbReference type="PROSITE" id="PS50106">
    <property type="entry name" value="PDZ"/>
    <property type="match status" value="1"/>
</dbReference>
<dbReference type="CDD" id="cd07560">
    <property type="entry name" value="Peptidase_S41_CPP"/>
    <property type="match status" value="1"/>
</dbReference>
<evidence type="ECO:0000313" key="8">
    <source>
        <dbReference type="Proteomes" id="UP001597509"/>
    </source>
</evidence>
<dbReference type="SUPFAM" id="SSF52096">
    <property type="entry name" value="ClpP/crotonase"/>
    <property type="match status" value="1"/>
</dbReference>
<dbReference type="InterPro" id="IPR001478">
    <property type="entry name" value="PDZ"/>
</dbReference>
<dbReference type="SUPFAM" id="SSF50156">
    <property type="entry name" value="PDZ domain-like"/>
    <property type="match status" value="1"/>
</dbReference>
<evidence type="ECO:0000256" key="1">
    <source>
        <dbReference type="ARBA" id="ARBA00009179"/>
    </source>
</evidence>
<protein>
    <submittedName>
        <fullName evidence="7">S41 family peptidase</fullName>
    </submittedName>
</protein>
<evidence type="ECO:0000256" key="5">
    <source>
        <dbReference type="RuleBase" id="RU004404"/>
    </source>
</evidence>
<dbReference type="RefSeq" id="WP_132841017.1">
    <property type="nucleotide sequence ID" value="NZ_JBMXBR010000004.1"/>
</dbReference>
<dbReference type="PANTHER" id="PTHR32060:SF30">
    <property type="entry name" value="CARBOXY-TERMINAL PROCESSING PROTEASE CTPA"/>
    <property type="match status" value="1"/>
</dbReference>
<feature type="domain" description="PDZ" evidence="6">
    <location>
        <begin position="97"/>
        <end position="181"/>
    </location>
</feature>
<dbReference type="SMART" id="SM00245">
    <property type="entry name" value="TSPc"/>
    <property type="match status" value="1"/>
</dbReference>
<dbReference type="Pfam" id="PF13180">
    <property type="entry name" value="PDZ_2"/>
    <property type="match status" value="1"/>
</dbReference>
<keyword evidence="8" id="KW-1185">Reference proteome</keyword>
<dbReference type="InterPro" id="IPR005151">
    <property type="entry name" value="Tail-specific_protease"/>
</dbReference>
<dbReference type="Proteomes" id="UP001597509">
    <property type="component" value="Unassembled WGS sequence"/>
</dbReference>
<keyword evidence="4 5" id="KW-0720">Serine protease</keyword>
<evidence type="ECO:0000256" key="4">
    <source>
        <dbReference type="ARBA" id="ARBA00022825"/>
    </source>
</evidence>
<dbReference type="PANTHER" id="PTHR32060">
    <property type="entry name" value="TAIL-SPECIFIC PROTEASE"/>
    <property type="match status" value="1"/>
</dbReference>
<dbReference type="Pfam" id="PF03572">
    <property type="entry name" value="Peptidase_S41"/>
    <property type="match status" value="1"/>
</dbReference>